<gene>
    <name evidence="3" type="ORF">HMPREF9710_02267</name>
</gene>
<comment type="caution">
    <text evidence="3">The sequence shown here is derived from an EMBL/GenBank/DDBJ whole genome shotgun (WGS) entry which is preliminary data.</text>
</comment>
<dbReference type="Pfam" id="PF06580">
    <property type="entry name" value="His_kinase"/>
    <property type="match status" value="1"/>
</dbReference>
<feature type="domain" description="Signal transduction histidine kinase internal region" evidence="2">
    <location>
        <begin position="211"/>
        <end position="238"/>
    </location>
</feature>
<dbReference type="InterPro" id="IPR036890">
    <property type="entry name" value="HATPase_C_sf"/>
</dbReference>
<organism evidence="3 4">
    <name type="scientific">Massilia timonae CCUG 45783</name>
    <dbReference type="NCBI Taxonomy" id="883126"/>
    <lineage>
        <taxon>Bacteria</taxon>
        <taxon>Pseudomonadati</taxon>
        <taxon>Pseudomonadota</taxon>
        <taxon>Betaproteobacteria</taxon>
        <taxon>Burkholderiales</taxon>
        <taxon>Oxalobacteraceae</taxon>
        <taxon>Telluria group</taxon>
        <taxon>Massilia</taxon>
    </lineage>
</organism>
<dbReference type="InterPro" id="IPR050640">
    <property type="entry name" value="Bact_2-comp_sensor_kinase"/>
</dbReference>
<keyword evidence="1" id="KW-0812">Transmembrane</keyword>
<reference evidence="3 4" key="1">
    <citation type="submission" date="2012-09" db="EMBL/GenBank/DDBJ databases">
        <title>The Genome Sequence of Massilia timonae CCUG 45783.</title>
        <authorList>
            <consortium name="The Broad Institute Genome Sequencing Platform"/>
            <person name="Earl A."/>
            <person name="Ward D."/>
            <person name="Feldgarden M."/>
            <person name="Gevers D."/>
            <person name="Huys G."/>
            <person name="Walker B."/>
            <person name="Young S.K."/>
            <person name="Zeng Q."/>
            <person name="Gargeya S."/>
            <person name="Fitzgerald M."/>
            <person name="Haas B."/>
            <person name="Abouelleil A."/>
            <person name="Alvarado L."/>
            <person name="Arachchi H.M."/>
            <person name="Berlin A.M."/>
            <person name="Chapman S.B."/>
            <person name="Goldberg J."/>
            <person name="Griggs A."/>
            <person name="Gujja S."/>
            <person name="Hansen M."/>
            <person name="Howarth C."/>
            <person name="Imamovic A."/>
            <person name="Larimer J."/>
            <person name="McCowen C."/>
            <person name="Montmayeur A."/>
            <person name="Murphy C."/>
            <person name="Neiman D."/>
            <person name="Pearson M."/>
            <person name="Priest M."/>
            <person name="Roberts A."/>
            <person name="Saif S."/>
            <person name="Shea T."/>
            <person name="Sisk P."/>
            <person name="Sykes S."/>
            <person name="Wortman J."/>
            <person name="Nusbaum C."/>
            <person name="Birren B."/>
        </authorList>
    </citation>
    <scope>NUCLEOTIDE SEQUENCE [LARGE SCALE GENOMIC DNA]</scope>
    <source>
        <strain evidence="3 4">CCUG 45783</strain>
    </source>
</reference>
<dbReference type="GO" id="GO:0016020">
    <property type="term" value="C:membrane"/>
    <property type="evidence" value="ECO:0007669"/>
    <property type="project" value="InterPro"/>
</dbReference>
<dbReference type="Proteomes" id="UP000009874">
    <property type="component" value="Unassembled WGS sequence"/>
</dbReference>
<dbReference type="STRING" id="47229.LO55_2990"/>
<keyword evidence="4" id="KW-1185">Reference proteome</keyword>
<dbReference type="GO" id="GO:0000155">
    <property type="term" value="F:phosphorelay sensor kinase activity"/>
    <property type="evidence" value="ECO:0007669"/>
    <property type="project" value="InterPro"/>
</dbReference>
<dbReference type="HOGENOM" id="CLU_020473_1_1_4"/>
<feature type="transmembrane region" description="Helical" evidence="1">
    <location>
        <begin position="174"/>
        <end position="191"/>
    </location>
</feature>
<dbReference type="AlphaFoldDB" id="K9DZJ2"/>
<dbReference type="PANTHER" id="PTHR34220">
    <property type="entry name" value="SENSOR HISTIDINE KINASE YPDA"/>
    <property type="match status" value="1"/>
</dbReference>
<dbReference type="PATRIC" id="fig|883126.3.peg.2296"/>
<dbReference type="SUPFAM" id="SSF55874">
    <property type="entry name" value="ATPase domain of HSP90 chaperone/DNA topoisomerase II/histidine kinase"/>
    <property type="match status" value="1"/>
</dbReference>
<feature type="transmembrane region" description="Helical" evidence="1">
    <location>
        <begin position="87"/>
        <end position="106"/>
    </location>
</feature>
<name>K9DZJ2_9BURK</name>
<evidence type="ECO:0000313" key="4">
    <source>
        <dbReference type="Proteomes" id="UP000009874"/>
    </source>
</evidence>
<keyword evidence="1" id="KW-1133">Transmembrane helix</keyword>
<keyword evidence="1" id="KW-0472">Membrane</keyword>
<proteinExistence type="predicted"/>
<feature type="transmembrane region" description="Helical" evidence="1">
    <location>
        <begin position="132"/>
        <end position="154"/>
    </location>
</feature>
<dbReference type="EMBL" id="AGZI01000026">
    <property type="protein sequence ID" value="EKU82640.1"/>
    <property type="molecule type" value="Genomic_DNA"/>
</dbReference>
<dbReference type="InterPro" id="IPR010559">
    <property type="entry name" value="Sig_transdc_His_kin_internal"/>
</dbReference>
<dbReference type="eggNOG" id="COG2972">
    <property type="taxonomic scope" value="Bacteria"/>
</dbReference>
<protein>
    <recommendedName>
        <fullName evidence="2">Signal transduction histidine kinase internal region domain-containing protein</fullName>
    </recommendedName>
</protein>
<dbReference type="Gene3D" id="3.30.565.10">
    <property type="entry name" value="Histidine kinase-like ATPase, C-terminal domain"/>
    <property type="match status" value="1"/>
</dbReference>
<evidence type="ECO:0000259" key="2">
    <source>
        <dbReference type="Pfam" id="PF06580"/>
    </source>
</evidence>
<dbReference type="PANTHER" id="PTHR34220:SF9">
    <property type="entry name" value="SIGNAL TRANSDUCTION HISTIDINE KINASE INTERNAL REGION DOMAIN-CONTAINING PROTEIN"/>
    <property type="match status" value="1"/>
</dbReference>
<evidence type="ECO:0000313" key="3">
    <source>
        <dbReference type="EMBL" id="EKU82640.1"/>
    </source>
</evidence>
<sequence length="373" mass="41995">MAHCRTMGLQARQWSPIVTFTTARRFDKRGPMHDDRVFLRWNPSVPSFSHRANRSLIVAGIAWMLFWSLMVLVALEDYRRDGGTALWQPVLWETSSAVVATLLFLVQRRSSSGDDALVATPRRWFGRQLRWLPLYWFGFTPIVFAIRHGIYALAGVRYEHQPWSDVFVYEALKISVFFGLFTTIGFGLLSYREMMKERVRAEQAGALLREAQLERLTRQMQPHFLFNALNTISSLMHTDVARDELRLAQGYAAVMAERFEGRVTLAWDVDPAVLDVMLPAISLQPLLENVFKHTVGRRREATAIRVAAAVDGGAMVLRVEDDGGMLEESSAPGITVANLRTRLAALHGEHASLALVALAPAGVRAEMRLPCTC</sequence>
<accession>K9DZJ2</accession>
<evidence type="ECO:0000256" key="1">
    <source>
        <dbReference type="SAM" id="Phobius"/>
    </source>
</evidence>
<feature type="transmembrane region" description="Helical" evidence="1">
    <location>
        <begin position="56"/>
        <end position="75"/>
    </location>
</feature>